<dbReference type="NCBIfam" id="TIGR00004">
    <property type="entry name" value="Rid family detoxifying hydrolase"/>
    <property type="match status" value="1"/>
</dbReference>
<dbReference type="GO" id="GO:0005829">
    <property type="term" value="C:cytosol"/>
    <property type="evidence" value="ECO:0007669"/>
    <property type="project" value="TreeGrafter"/>
</dbReference>
<dbReference type="AlphaFoldDB" id="A0A6M1T6H0"/>
<sequence>MKEIIHTSDAPEAIGPYSQAVTHAGVVYCSGQIGLVPETMEFAGDDVESQAKQVMKNLKAVLEEAGSSFDNVIKCSIFLADMSDFSTVNEIYGSYFGDNPPARETVAVKTLPKSCKVEISCIAHT</sequence>
<gene>
    <name evidence="2" type="ORF">G3570_04560</name>
</gene>
<dbReference type="Proteomes" id="UP000473278">
    <property type="component" value="Unassembled WGS sequence"/>
</dbReference>
<dbReference type="InterPro" id="IPR006175">
    <property type="entry name" value="YjgF/YER057c/UK114"/>
</dbReference>
<accession>A0A6M1T6H0</accession>
<comment type="similarity">
    <text evidence="1">Belongs to the RutC family.</text>
</comment>
<reference evidence="2 3" key="1">
    <citation type="submission" date="2020-02" db="EMBL/GenBank/DDBJ databases">
        <title>Balneolaceae bacterium YR4-1, complete genome.</title>
        <authorList>
            <person name="Li Y."/>
            <person name="Wu S."/>
        </authorList>
    </citation>
    <scope>NUCLEOTIDE SEQUENCE [LARGE SCALE GENOMIC DNA]</scope>
    <source>
        <strain evidence="2 3">YR4-1</strain>
    </source>
</reference>
<dbReference type="CDD" id="cd00448">
    <property type="entry name" value="YjgF_YER057c_UK114_family"/>
    <property type="match status" value="1"/>
</dbReference>
<organism evidence="2 3">
    <name type="scientific">Halalkalibaculum roseum</name>
    <dbReference type="NCBI Taxonomy" id="2709311"/>
    <lineage>
        <taxon>Bacteria</taxon>
        <taxon>Pseudomonadati</taxon>
        <taxon>Balneolota</taxon>
        <taxon>Balneolia</taxon>
        <taxon>Balneolales</taxon>
        <taxon>Balneolaceae</taxon>
        <taxon>Halalkalibaculum</taxon>
    </lineage>
</organism>
<dbReference type="RefSeq" id="WP_165139751.1">
    <property type="nucleotide sequence ID" value="NZ_JAALLT010000002.1"/>
</dbReference>
<dbReference type="InterPro" id="IPR035959">
    <property type="entry name" value="RutC-like_sf"/>
</dbReference>
<dbReference type="PANTHER" id="PTHR11803">
    <property type="entry name" value="2-IMINOBUTANOATE/2-IMINOPROPANOATE DEAMINASE RIDA"/>
    <property type="match status" value="1"/>
</dbReference>
<dbReference type="PANTHER" id="PTHR11803:SF58">
    <property type="entry name" value="PROTEIN HMF1-RELATED"/>
    <property type="match status" value="1"/>
</dbReference>
<evidence type="ECO:0000313" key="2">
    <source>
        <dbReference type="EMBL" id="NGP75893.1"/>
    </source>
</evidence>
<comment type="caution">
    <text evidence="2">The sequence shown here is derived from an EMBL/GenBank/DDBJ whole genome shotgun (WGS) entry which is preliminary data.</text>
</comment>
<protein>
    <submittedName>
        <fullName evidence="2">RidA family protein</fullName>
    </submittedName>
</protein>
<dbReference type="Gene3D" id="3.30.1330.40">
    <property type="entry name" value="RutC-like"/>
    <property type="match status" value="1"/>
</dbReference>
<dbReference type="SUPFAM" id="SSF55298">
    <property type="entry name" value="YjgF-like"/>
    <property type="match status" value="1"/>
</dbReference>
<proteinExistence type="inferred from homology"/>
<evidence type="ECO:0000313" key="3">
    <source>
        <dbReference type="Proteomes" id="UP000473278"/>
    </source>
</evidence>
<dbReference type="InterPro" id="IPR006056">
    <property type="entry name" value="RidA"/>
</dbReference>
<dbReference type="Pfam" id="PF01042">
    <property type="entry name" value="Ribonuc_L-PSP"/>
    <property type="match status" value="1"/>
</dbReference>
<keyword evidence="3" id="KW-1185">Reference proteome</keyword>
<name>A0A6M1T6H0_9BACT</name>
<evidence type="ECO:0000256" key="1">
    <source>
        <dbReference type="ARBA" id="ARBA00010552"/>
    </source>
</evidence>
<dbReference type="EMBL" id="JAALLT010000002">
    <property type="protein sequence ID" value="NGP75893.1"/>
    <property type="molecule type" value="Genomic_DNA"/>
</dbReference>
<dbReference type="GO" id="GO:0019239">
    <property type="term" value="F:deaminase activity"/>
    <property type="evidence" value="ECO:0007669"/>
    <property type="project" value="TreeGrafter"/>
</dbReference>
<dbReference type="FunFam" id="3.30.1330.40:FF:000001">
    <property type="entry name" value="L-PSP family endoribonuclease"/>
    <property type="match status" value="1"/>
</dbReference>